<sequence>MAVFAFAFIAMAIVGVLENRKKNFIAVEKNKHTIW</sequence>
<proteinExistence type="predicted"/>
<dbReference type="EMBL" id="LS991949">
    <property type="protein sequence ID" value="SYV90389.1"/>
    <property type="molecule type" value="Genomic_DNA"/>
</dbReference>
<dbReference type="KEGG" id="mala:NCTC10135_00913"/>
<organism evidence="1 2">
    <name type="scientific">Metamycoplasma alkalescens</name>
    <dbReference type="NCBI Taxonomy" id="45363"/>
    <lineage>
        <taxon>Bacteria</taxon>
        <taxon>Bacillati</taxon>
        <taxon>Mycoplasmatota</taxon>
        <taxon>Mycoplasmoidales</taxon>
        <taxon>Metamycoplasmataceae</taxon>
        <taxon>Metamycoplasma</taxon>
    </lineage>
</organism>
<evidence type="ECO:0000313" key="1">
    <source>
        <dbReference type="EMBL" id="SYV90389.1"/>
    </source>
</evidence>
<gene>
    <name evidence="1" type="ORF">NCTC10135_00913</name>
</gene>
<accession>A0A3B0P151</accession>
<dbReference type="Proteomes" id="UP000259864">
    <property type="component" value="Chromosome 1"/>
</dbReference>
<evidence type="ECO:0000313" key="2">
    <source>
        <dbReference type="Proteomes" id="UP000259864"/>
    </source>
</evidence>
<feature type="non-terminal residue" evidence="1">
    <location>
        <position position="35"/>
    </location>
</feature>
<dbReference type="AlphaFoldDB" id="A0A3B0P151"/>
<name>A0A3B0P151_9BACT</name>
<protein>
    <submittedName>
        <fullName evidence="1">Uncharacterized protein</fullName>
    </submittedName>
</protein>
<reference evidence="2" key="1">
    <citation type="submission" date="2018-06" db="EMBL/GenBank/DDBJ databases">
        <authorList>
            <consortium name="Pathogen Informatics"/>
        </authorList>
    </citation>
    <scope>NUCLEOTIDE SEQUENCE [LARGE SCALE GENOMIC DNA]</scope>
    <source>
        <strain evidence="2">NCTC10135</strain>
    </source>
</reference>